<proteinExistence type="predicted"/>
<name>A0AAI8Z262_9PEZI</name>
<dbReference type="InterPro" id="IPR036188">
    <property type="entry name" value="FAD/NAD-bd_sf"/>
</dbReference>
<dbReference type="Proteomes" id="UP001296104">
    <property type="component" value="Unassembled WGS sequence"/>
</dbReference>
<gene>
    <name evidence="2" type="ORF">LECACI_7A006269</name>
</gene>
<dbReference type="EMBL" id="CAVMBE010000044">
    <property type="protein sequence ID" value="CAK4031111.1"/>
    <property type="molecule type" value="Genomic_DNA"/>
</dbReference>
<comment type="caution">
    <text evidence="2">The sequence shown here is derived from an EMBL/GenBank/DDBJ whole genome shotgun (WGS) entry which is preliminary data.</text>
</comment>
<accession>A0AAI8Z262</accession>
<keyword evidence="3" id="KW-1185">Reference proteome</keyword>
<organism evidence="2 3">
    <name type="scientific">Lecanosticta acicola</name>
    <dbReference type="NCBI Taxonomy" id="111012"/>
    <lineage>
        <taxon>Eukaryota</taxon>
        <taxon>Fungi</taxon>
        <taxon>Dikarya</taxon>
        <taxon>Ascomycota</taxon>
        <taxon>Pezizomycotina</taxon>
        <taxon>Dothideomycetes</taxon>
        <taxon>Dothideomycetidae</taxon>
        <taxon>Mycosphaerellales</taxon>
        <taxon>Mycosphaerellaceae</taxon>
        <taxon>Lecanosticta</taxon>
    </lineage>
</organism>
<sequence>MAAGTIEDAYGLAQALRLIQSSSQLPDAIATWESVHVPRATTMQEASYRHMYTLHVADKPQQEARAGLMEAEVRGEHSVASPNQWSDPTTQRWAYLHDPQKRFESHGKTGRPGRAEDEFSWCNGGWKS</sequence>
<feature type="compositionally biased region" description="Basic and acidic residues" evidence="1">
    <location>
        <begin position="99"/>
        <end position="117"/>
    </location>
</feature>
<protein>
    <submittedName>
        <fullName evidence="2">Uncharacterized protein</fullName>
    </submittedName>
</protein>
<feature type="region of interest" description="Disordered" evidence="1">
    <location>
        <begin position="99"/>
        <end position="128"/>
    </location>
</feature>
<dbReference type="Gene3D" id="3.50.50.60">
    <property type="entry name" value="FAD/NAD(P)-binding domain"/>
    <property type="match status" value="1"/>
</dbReference>
<dbReference type="AlphaFoldDB" id="A0AAI8Z262"/>
<reference evidence="2" key="1">
    <citation type="submission" date="2023-11" db="EMBL/GenBank/DDBJ databases">
        <authorList>
            <person name="Alioto T."/>
            <person name="Alioto T."/>
            <person name="Gomez Garrido J."/>
        </authorList>
    </citation>
    <scope>NUCLEOTIDE SEQUENCE</scope>
</reference>
<evidence type="ECO:0000313" key="3">
    <source>
        <dbReference type="Proteomes" id="UP001296104"/>
    </source>
</evidence>
<evidence type="ECO:0000256" key="1">
    <source>
        <dbReference type="SAM" id="MobiDB-lite"/>
    </source>
</evidence>
<evidence type="ECO:0000313" key="2">
    <source>
        <dbReference type="EMBL" id="CAK4031111.1"/>
    </source>
</evidence>